<evidence type="ECO:0000256" key="1">
    <source>
        <dbReference type="ARBA" id="ARBA00004286"/>
    </source>
</evidence>
<evidence type="ECO:0000313" key="7">
    <source>
        <dbReference type="EMBL" id="KAJ3045622.1"/>
    </source>
</evidence>
<evidence type="ECO:0000259" key="6">
    <source>
        <dbReference type="Pfam" id="PF00125"/>
    </source>
</evidence>
<evidence type="ECO:0000256" key="2">
    <source>
        <dbReference type="ARBA" id="ARBA00010343"/>
    </source>
</evidence>
<dbReference type="Gene3D" id="1.10.20.10">
    <property type="entry name" value="Histone, subunit A"/>
    <property type="match status" value="1"/>
</dbReference>
<name>A0AAD5S6Y6_9FUNG</name>
<dbReference type="EMBL" id="JADGJD010001221">
    <property type="protein sequence ID" value="KAJ3045622.1"/>
    <property type="molecule type" value="Genomic_DNA"/>
</dbReference>
<keyword evidence="8" id="KW-1185">Reference proteome</keyword>
<proteinExistence type="inferred from homology"/>
<feature type="domain" description="Core Histone H2A/H2B/H3" evidence="6">
    <location>
        <begin position="2"/>
        <end position="42"/>
    </location>
</feature>
<protein>
    <recommendedName>
        <fullName evidence="6">Core Histone H2A/H2B/H3 domain-containing protein</fullName>
    </recommendedName>
</protein>
<dbReference type="GO" id="GO:0030527">
    <property type="term" value="F:structural constituent of chromatin"/>
    <property type="evidence" value="ECO:0007669"/>
    <property type="project" value="InterPro"/>
</dbReference>
<accession>A0AAD5S6Y6</accession>
<feature type="compositionally biased region" description="Polar residues" evidence="5">
    <location>
        <begin position="64"/>
        <end position="80"/>
    </location>
</feature>
<keyword evidence="4" id="KW-0544">Nucleosome core</keyword>
<dbReference type="PRINTS" id="PR00622">
    <property type="entry name" value="HISTONEH3"/>
</dbReference>
<dbReference type="InterPro" id="IPR000164">
    <property type="entry name" value="Histone_H3/CENP-A"/>
</dbReference>
<keyword evidence="3" id="KW-0158">Chromosome</keyword>
<comment type="subcellular location">
    <subcellularLocation>
        <location evidence="1">Chromosome</location>
    </subcellularLocation>
</comment>
<evidence type="ECO:0000256" key="4">
    <source>
        <dbReference type="ARBA" id="ARBA00023269"/>
    </source>
</evidence>
<comment type="similarity">
    <text evidence="2">Belongs to the histone H3 family.</text>
</comment>
<dbReference type="GO" id="GO:0000786">
    <property type="term" value="C:nucleosome"/>
    <property type="evidence" value="ECO:0007669"/>
    <property type="project" value="UniProtKB-KW"/>
</dbReference>
<feature type="region of interest" description="Disordered" evidence="5">
    <location>
        <begin position="64"/>
        <end position="87"/>
    </location>
</feature>
<sequence>MSTELLIRKRPFHRLVKEIANDYKADIRMQASAIEALQEAAEGSPFSPRTCNLQTDFIVKTPKPSTGAQVPVISNWSDNPPTGVRKK</sequence>
<evidence type="ECO:0000256" key="3">
    <source>
        <dbReference type="ARBA" id="ARBA00022454"/>
    </source>
</evidence>
<gene>
    <name evidence="7" type="ORF">HK097_001165</name>
</gene>
<dbReference type="Proteomes" id="UP001212841">
    <property type="component" value="Unassembled WGS sequence"/>
</dbReference>
<dbReference type="Pfam" id="PF00125">
    <property type="entry name" value="Histone"/>
    <property type="match status" value="1"/>
</dbReference>
<reference evidence="7" key="1">
    <citation type="submission" date="2020-05" db="EMBL/GenBank/DDBJ databases">
        <title>Phylogenomic resolution of chytrid fungi.</title>
        <authorList>
            <person name="Stajich J.E."/>
            <person name="Amses K."/>
            <person name="Simmons R."/>
            <person name="Seto K."/>
            <person name="Myers J."/>
            <person name="Bonds A."/>
            <person name="Quandt C.A."/>
            <person name="Barry K."/>
            <person name="Liu P."/>
            <person name="Grigoriev I."/>
            <person name="Longcore J.E."/>
            <person name="James T.Y."/>
        </authorList>
    </citation>
    <scope>NUCLEOTIDE SEQUENCE</scope>
    <source>
        <strain evidence="7">JEL0318</strain>
    </source>
</reference>
<dbReference type="GO" id="GO:0046982">
    <property type="term" value="F:protein heterodimerization activity"/>
    <property type="evidence" value="ECO:0007669"/>
    <property type="project" value="InterPro"/>
</dbReference>
<dbReference type="InterPro" id="IPR007125">
    <property type="entry name" value="H2A/H2B/H3"/>
</dbReference>
<organism evidence="7 8">
    <name type="scientific">Rhizophlyctis rosea</name>
    <dbReference type="NCBI Taxonomy" id="64517"/>
    <lineage>
        <taxon>Eukaryota</taxon>
        <taxon>Fungi</taxon>
        <taxon>Fungi incertae sedis</taxon>
        <taxon>Chytridiomycota</taxon>
        <taxon>Chytridiomycota incertae sedis</taxon>
        <taxon>Chytridiomycetes</taxon>
        <taxon>Rhizophlyctidales</taxon>
        <taxon>Rhizophlyctidaceae</taxon>
        <taxon>Rhizophlyctis</taxon>
    </lineage>
</organism>
<keyword evidence="4" id="KW-0238">DNA-binding</keyword>
<dbReference type="InterPro" id="IPR009072">
    <property type="entry name" value="Histone-fold"/>
</dbReference>
<dbReference type="PROSITE" id="PS00959">
    <property type="entry name" value="HISTONE_H3_2"/>
    <property type="match status" value="1"/>
</dbReference>
<dbReference type="SUPFAM" id="SSF47113">
    <property type="entry name" value="Histone-fold"/>
    <property type="match status" value="1"/>
</dbReference>
<dbReference type="GO" id="GO:0003677">
    <property type="term" value="F:DNA binding"/>
    <property type="evidence" value="ECO:0007669"/>
    <property type="project" value="InterPro"/>
</dbReference>
<dbReference type="PANTHER" id="PTHR11426">
    <property type="entry name" value="HISTONE H3"/>
    <property type="match status" value="1"/>
</dbReference>
<evidence type="ECO:0000256" key="5">
    <source>
        <dbReference type="SAM" id="MobiDB-lite"/>
    </source>
</evidence>
<evidence type="ECO:0000313" key="8">
    <source>
        <dbReference type="Proteomes" id="UP001212841"/>
    </source>
</evidence>
<dbReference type="AlphaFoldDB" id="A0AAD5S6Y6"/>
<comment type="caution">
    <text evidence="7">The sequence shown here is derived from an EMBL/GenBank/DDBJ whole genome shotgun (WGS) entry which is preliminary data.</text>
</comment>